<reference evidence="7" key="3">
    <citation type="submission" date="2023-05" db="EMBL/GenBank/DDBJ databases">
        <authorList>
            <person name="Smith C.H."/>
        </authorList>
    </citation>
    <scope>NUCLEOTIDE SEQUENCE</scope>
    <source>
        <strain evidence="7">CHS0354</strain>
        <tissue evidence="7">Mantle</tissue>
    </source>
</reference>
<name>A0AAE0W544_9BIVA</name>
<dbReference type="GO" id="GO:0005634">
    <property type="term" value="C:nucleus"/>
    <property type="evidence" value="ECO:0007669"/>
    <property type="project" value="UniProtKB-SubCell"/>
</dbReference>
<dbReference type="SUPFAM" id="SSF46785">
    <property type="entry name" value="Winged helix' DNA-binding domain"/>
    <property type="match status" value="1"/>
</dbReference>
<keyword evidence="8" id="KW-1185">Reference proteome</keyword>
<keyword evidence="3 4" id="KW-0539">Nucleus</keyword>
<dbReference type="InterPro" id="IPR050211">
    <property type="entry name" value="FOX_domain-containing"/>
</dbReference>
<dbReference type="Pfam" id="PF00250">
    <property type="entry name" value="Forkhead"/>
    <property type="match status" value="1"/>
</dbReference>
<dbReference type="PROSITE" id="PS00658">
    <property type="entry name" value="FORK_HEAD_2"/>
    <property type="match status" value="1"/>
</dbReference>
<feature type="DNA-binding region" description="Fork-head" evidence="4">
    <location>
        <begin position="94"/>
        <end position="188"/>
    </location>
</feature>
<proteinExistence type="predicted"/>
<dbReference type="InterPro" id="IPR036390">
    <property type="entry name" value="WH_DNA-bd_sf"/>
</dbReference>
<dbReference type="InterPro" id="IPR030456">
    <property type="entry name" value="TF_fork_head_CS_2"/>
</dbReference>
<dbReference type="Gene3D" id="1.10.10.10">
    <property type="entry name" value="Winged helix-like DNA-binding domain superfamily/Winged helix DNA-binding domain"/>
    <property type="match status" value="1"/>
</dbReference>
<feature type="compositionally biased region" description="Polar residues" evidence="5">
    <location>
        <begin position="41"/>
        <end position="50"/>
    </location>
</feature>
<feature type="region of interest" description="Disordered" evidence="5">
    <location>
        <begin position="307"/>
        <end position="329"/>
    </location>
</feature>
<evidence type="ECO:0000256" key="5">
    <source>
        <dbReference type="SAM" id="MobiDB-lite"/>
    </source>
</evidence>
<feature type="region of interest" description="Disordered" evidence="5">
    <location>
        <begin position="33"/>
        <end position="69"/>
    </location>
</feature>
<dbReference type="GO" id="GO:0009653">
    <property type="term" value="P:anatomical structure morphogenesis"/>
    <property type="evidence" value="ECO:0007669"/>
    <property type="project" value="TreeGrafter"/>
</dbReference>
<dbReference type="PANTHER" id="PTHR11829:SF387">
    <property type="entry name" value="FORK-HEAD DOMAIN-CONTAINING PROTEIN"/>
    <property type="match status" value="1"/>
</dbReference>
<dbReference type="FunFam" id="1.10.10.10:FF:000042">
    <property type="entry name" value="hepatocyte nuclear factor 3-beta"/>
    <property type="match status" value="1"/>
</dbReference>
<evidence type="ECO:0000259" key="6">
    <source>
        <dbReference type="PROSITE" id="PS50039"/>
    </source>
</evidence>
<gene>
    <name evidence="7" type="ORF">CHS0354_033565</name>
</gene>
<dbReference type="AlphaFoldDB" id="A0AAE0W544"/>
<dbReference type="GO" id="GO:0000981">
    <property type="term" value="F:DNA-binding transcription factor activity, RNA polymerase II-specific"/>
    <property type="evidence" value="ECO:0007669"/>
    <property type="project" value="TreeGrafter"/>
</dbReference>
<organism evidence="7 8">
    <name type="scientific">Potamilus streckersoni</name>
    <dbReference type="NCBI Taxonomy" id="2493646"/>
    <lineage>
        <taxon>Eukaryota</taxon>
        <taxon>Metazoa</taxon>
        <taxon>Spiralia</taxon>
        <taxon>Lophotrochozoa</taxon>
        <taxon>Mollusca</taxon>
        <taxon>Bivalvia</taxon>
        <taxon>Autobranchia</taxon>
        <taxon>Heteroconchia</taxon>
        <taxon>Palaeoheterodonta</taxon>
        <taxon>Unionida</taxon>
        <taxon>Unionoidea</taxon>
        <taxon>Unionidae</taxon>
        <taxon>Ambleminae</taxon>
        <taxon>Lampsilini</taxon>
        <taxon>Potamilus</taxon>
    </lineage>
</organism>
<dbReference type="GO" id="GO:0000978">
    <property type="term" value="F:RNA polymerase II cis-regulatory region sequence-specific DNA binding"/>
    <property type="evidence" value="ECO:0007669"/>
    <property type="project" value="TreeGrafter"/>
</dbReference>
<evidence type="ECO:0000313" key="7">
    <source>
        <dbReference type="EMBL" id="KAK3601439.1"/>
    </source>
</evidence>
<evidence type="ECO:0000256" key="1">
    <source>
        <dbReference type="ARBA" id="ARBA00004123"/>
    </source>
</evidence>
<dbReference type="InterPro" id="IPR036388">
    <property type="entry name" value="WH-like_DNA-bd_sf"/>
</dbReference>
<comment type="caution">
    <text evidence="7">The sequence shown here is derived from an EMBL/GenBank/DDBJ whole genome shotgun (WGS) entry which is preliminary data.</text>
</comment>
<reference evidence="7" key="1">
    <citation type="journal article" date="2021" name="Genome Biol. Evol.">
        <title>A High-Quality Reference Genome for a Parasitic Bivalve with Doubly Uniparental Inheritance (Bivalvia: Unionida).</title>
        <authorList>
            <person name="Smith C.H."/>
        </authorList>
    </citation>
    <scope>NUCLEOTIDE SEQUENCE</scope>
    <source>
        <strain evidence="7">CHS0354</strain>
    </source>
</reference>
<evidence type="ECO:0000256" key="3">
    <source>
        <dbReference type="ARBA" id="ARBA00023242"/>
    </source>
</evidence>
<dbReference type="InterPro" id="IPR018122">
    <property type="entry name" value="TF_fork_head_CS_1"/>
</dbReference>
<dbReference type="EMBL" id="JAEAOA010001967">
    <property type="protein sequence ID" value="KAK3601439.1"/>
    <property type="molecule type" value="Genomic_DNA"/>
</dbReference>
<keyword evidence="2 4" id="KW-0238">DNA-binding</keyword>
<dbReference type="PANTHER" id="PTHR11829">
    <property type="entry name" value="FORKHEAD BOX PROTEIN"/>
    <property type="match status" value="1"/>
</dbReference>
<feature type="domain" description="Fork-head" evidence="6">
    <location>
        <begin position="94"/>
        <end position="188"/>
    </location>
</feature>
<protein>
    <recommendedName>
        <fullName evidence="6">Fork-head domain-containing protein</fullName>
    </recommendedName>
</protein>
<reference evidence="7" key="2">
    <citation type="journal article" date="2021" name="Genome Biol. Evol.">
        <title>Developing a high-quality reference genome for a parasitic bivalve with doubly uniparental inheritance (Bivalvia: Unionida).</title>
        <authorList>
            <person name="Smith C.H."/>
        </authorList>
    </citation>
    <scope>NUCLEOTIDE SEQUENCE</scope>
    <source>
        <strain evidence="7">CHS0354</strain>
        <tissue evidence="7">Mantle</tissue>
    </source>
</reference>
<evidence type="ECO:0000256" key="4">
    <source>
        <dbReference type="PROSITE-ProRule" id="PRU00089"/>
    </source>
</evidence>
<dbReference type="PROSITE" id="PS50039">
    <property type="entry name" value="FORK_HEAD_3"/>
    <property type="match status" value="1"/>
</dbReference>
<evidence type="ECO:0000313" key="8">
    <source>
        <dbReference type="Proteomes" id="UP001195483"/>
    </source>
</evidence>
<dbReference type="PROSITE" id="PS00657">
    <property type="entry name" value="FORK_HEAD_1"/>
    <property type="match status" value="1"/>
</dbReference>
<comment type="subcellular location">
    <subcellularLocation>
        <location evidence="1 4">Nucleus</location>
    </subcellularLocation>
</comment>
<dbReference type="GO" id="GO:0030154">
    <property type="term" value="P:cell differentiation"/>
    <property type="evidence" value="ECO:0007669"/>
    <property type="project" value="TreeGrafter"/>
</dbReference>
<dbReference type="InterPro" id="IPR001766">
    <property type="entry name" value="Fork_head_dom"/>
</dbReference>
<dbReference type="SMART" id="SM00339">
    <property type="entry name" value="FH"/>
    <property type="match status" value="1"/>
</dbReference>
<dbReference type="Proteomes" id="UP001195483">
    <property type="component" value="Unassembled WGS sequence"/>
</dbReference>
<accession>A0AAE0W544</accession>
<evidence type="ECO:0000256" key="2">
    <source>
        <dbReference type="ARBA" id="ARBA00023125"/>
    </source>
</evidence>
<dbReference type="PRINTS" id="PR00053">
    <property type="entry name" value="FORKHEAD"/>
</dbReference>
<sequence>MEKTGGLMNTHPLDDESACMMDTQLYRMQQTTHQVMKPDVNTESSRSYNSKSDDETASKNSSQNEYLEDTDLTPKKYSELYSIPHMKRRFADSKPPFSYIALITMAIESSETGMMTLNEIYNFIMERFSYFKANQQRWQNSIRHNLSLNDCFIKVPRSPGRPGKGNYWTLHPSCGDMFENGSFLRRAKRFKLGNPKRDEYLHFQPVNSYGHFSLYPPNPGYKPYPAMNQLTLSSFSQGLSQSQQYGFGAKTDAWNVPPPLPVSYHSYYNHNSINSSIGNSMGGSYFPGPQVPSIPSGNSGLSSYPSFQQTSYCSPQNPSHLRTTKNIGL</sequence>